<dbReference type="PROSITE" id="PS50280">
    <property type="entry name" value="SET"/>
    <property type="match status" value="1"/>
</dbReference>
<gene>
    <name evidence="30" type="primary">nsd1a</name>
</gene>
<dbReference type="SUPFAM" id="SSF57903">
    <property type="entry name" value="FYVE/PHD zinc finger"/>
    <property type="match status" value="3"/>
</dbReference>
<evidence type="ECO:0000259" key="28">
    <source>
        <dbReference type="PROSITE" id="PS50868"/>
    </source>
</evidence>
<keyword evidence="4" id="KW-0158">Chromosome</keyword>
<dbReference type="GO" id="GO:0008270">
    <property type="term" value="F:zinc ion binding"/>
    <property type="evidence" value="ECO:0007669"/>
    <property type="project" value="UniProtKB-KW"/>
</dbReference>
<dbReference type="InterPro" id="IPR003616">
    <property type="entry name" value="Post-SET_dom"/>
</dbReference>
<dbReference type="FunFam" id="3.30.40.10:FF:000201">
    <property type="entry name" value="Histone-lysine N-methyltransferase"/>
    <property type="match status" value="1"/>
</dbReference>
<evidence type="ECO:0000256" key="24">
    <source>
        <dbReference type="SAM" id="MobiDB-lite"/>
    </source>
</evidence>
<dbReference type="Gene3D" id="3.30.40.10">
    <property type="entry name" value="Zinc/RING finger domain, C3HC4 (zinc finger)"/>
    <property type="match status" value="4"/>
</dbReference>
<dbReference type="CDD" id="cd20161">
    <property type="entry name" value="PWWP_NSD1_rpt1"/>
    <property type="match status" value="1"/>
</dbReference>
<feature type="compositionally biased region" description="Low complexity" evidence="24">
    <location>
        <begin position="668"/>
        <end position="682"/>
    </location>
</feature>
<dbReference type="Pfam" id="PF00856">
    <property type="entry name" value="SET"/>
    <property type="match status" value="1"/>
</dbReference>
<evidence type="ECO:0000256" key="19">
    <source>
        <dbReference type="ARBA" id="ARBA00050654"/>
    </source>
</evidence>
<dbReference type="InterPro" id="IPR006560">
    <property type="entry name" value="AWS_dom"/>
</dbReference>
<feature type="region of interest" description="Disordered" evidence="24">
    <location>
        <begin position="648"/>
        <end position="694"/>
    </location>
</feature>
<evidence type="ECO:0000256" key="17">
    <source>
        <dbReference type="ARBA" id="ARBA00023163"/>
    </source>
</evidence>
<dbReference type="CDD" id="cd15659">
    <property type="entry name" value="PHD5_NSD1"/>
    <property type="match status" value="1"/>
</dbReference>
<feature type="domain" description="PWWP" evidence="27">
    <location>
        <begin position="293"/>
        <end position="359"/>
    </location>
</feature>
<evidence type="ECO:0000256" key="5">
    <source>
        <dbReference type="ARBA" id="ARBA00022491"/>
    </source>
</evidence>
<evidence type="ECO:0000256" key="7">
    <source>
        <dbReference type="ARBA" id="ARBA00022603"/>
    </source>
</evidence>
<keyword evidence="11" id="KW-0677">Repeat</keyword>
<dbReference type="PROSITE" id="PS50868">
    <property type="entry name" value="POST_SET"/>
    <property type="match status" value="1"/>
</dbReference>
<dbReference type="GO" id="GO:0005654">
    <property type="term" value="C:nucleoplasm"/>
    <property type="evidence" value="ECO:0007669"/>
    <property type="project" value="UniProtKB-ARBA"/>
</dbReference>
<evidence type="ECO:0000256" key="21">
    <source>
        <dbReference type="ARBA" id="ARBA00080495"/>
    </source>
</evidence>
<evidence type="ECO:0000256" key="16">
    <source>
        <dbReference type="ARBA" id="ARBA00023159"/>
    </source>
</evidence>
<evidence type="ECO:0000259" key="29">
    <source>
        <dbReference type="PROSITE" id="PS51215"/>
    </source>
</evidence>
<keyword evidence="15" id="KW-0805">Transcription regulation</keyword>
<dbReference type="SMART" id="SM00570">
    <property type="entry name" value="AWS"/>
    <property type="match status" value="1"/>
</dbReference>
<organism evidence="30 31">
    <name type="scientific">Sander lucioperca</name>
    <name type="common">Pike-perch</name>
    <name type="synonym">Perca lucioperca</name>
    <dbReference type="NCBI Taxonomy" id="283035"/>
    <lineage>
        <taxon>Eukaryota</taxon>
        <taxon>Metazoa</taxon>
        <taxon>Chordata</taxon>
        <taxon>Craniata</taxon>
        <taxon>Vertebrata</taxon>
        <taxon>Euteleostomi</taxon>
        <taxon>Actinopterygii</taxon>
        <taxon>Neopterygii</taxon>
        <taxon>Teleostei</taxon>
        <taxon>Neoteleostei</taxon>
        <taxon>Acanthomorphata</taxon>
        <taxon>Eupercaria</taxon>
        <taxon>Perciformes</taxon>
        <taxon>Percoidei</taxon>
        <taxon>Percidae</taxon>
        <taxon>Luciopercinae</taxon>
        <taxon>Sander</taxon>
    </lineage>
</organism>
<evidence type="ECO:0000256" key="4">
    <source>
        <dbReference type="ARBA" id="ARBA00022454"/>
    </source>
</evidence>
<keyword evidence="6" id="KW-0597">Phosphoprotein</keyword>
<feature type="compositionally biased region" description="Basic and acidic residues" evidence="24">
    <location>
        <begin position="1926"/>
        <end position="1935"/>
    </location>
</feature>
<dbReference type="GO" id="GO:0016922">
    <property type="term" value="F:nuclear receptor binding"/>
    <property type="evidence" value="ECO:0007669"/>
    <property type="project" value="UniProtKB-ARBA"/>
</dbReference>
<sequence length="1935" mass="213987">MNQSYRPAVRGGSVFGSGQPERRPRNGLMGTSYGNQCGIVRPGSDQPSAVQQPSSSLKHPSVLGYSQPDRSHCYSPVKRQQDQNTVVNRPDLERDLHPRNHLHCASPISDDGEFEAPSVQLPPSPSNEDMDPFETLQDVNRNGFSPHSPDSMERCSPIPNGYLHFESTLFDSSDIKEEDEDGEGSSSEDMAPFHHSPKLSQDRTVTDNKTSSSSGVDKRTYKPTVFNLMSKTISELNPTLSPSALPEITMRDGWSLGEESDSDGELTSPVDPGLSSPSNSPKKKPLPAVKYMEGDLVWAKFNRRPWWPCHITCDPDQAIYTKMKVPSPRPCRMYFLETIGEIVEGAWVPGNAILSFEGGHQFEDLPVLRRRGKQKEKNYKYTIPKSLLTAWKVSVAEAEVMLPDRQRNTESVLSISVNGEERVPSPLPTEKPQEAPSVSVDPGRSPSPSMAPNGNKHNLIKNSAAVQSNKSKTCKKKKKCLSDIFGHIVGGSKELSTITNTADQFHTTTRALKDEPKDSPYADLDSVPILHRPKRTAVSAIQDIDRLFRKEQGSTKAKTKFTEKVNHSTDPRESSSILTNKLTSKDTNSEQSLGSCSELSYSSTEKHSMNLPASSRLMTRALKAEEETDLKDALATSQISTKALTDECLDNTPTDAPIKTERSPHLESPITISNASSSTNHSSLKRRARKPDKKHIRNGSLIKSNCVDSSAPTAQPVKIKTENPDLSSCASPSSSLSPMDPFQDVKELMFKSLVKEDSSDSELINFRPDSNYKFSTFLMLLKDMHDTRQQEGKPLAVPPSPVLIKEEPLVMPTSTEGDLMKGSCDGLTKGIKTENGRSGKSTTPKNTAVKAKNRTKAIMTAGTYHCEDFPVRSQIGNSDKQRRKQRIPAKLKLSIPGLSSDLAGLAYGREFVSGHSENKRLRKPTKRLLESTEDYEQIFIPKKKSKKHTSESSKMVESVKKEKPVPSTSSAPAAAPQHSESKDLPVVLTPNRPPSPPGSKTPKQEAEVEACSTEEKQNVHTGTLTPKPEVCMLSCSANKTLVLSVSLNDNLSSQVDVKGKIGATSLKENVCQVCERTGDLLVCDGHCYGAFHPLCIGLSAAPKGKFLCRECNAGVHTCFVCKKSDNGVKRCIIPLCGKFYHTDCILVYSATQPHNKGFRCPLHVCLSCHITNPLNICSSKGRLARCVRCPVAYHANDNCMAAGSLVLANNSFLCPNHFTPRKGCKNHEHINVSWCFVCSEGGSLLCCEACPAAFHRECLNIEMPQGSWFCNDCKAGKRPRIKDILWVKWGRYRWWPAEVCLAKDVPNNILRMKHEVGEFPVQFFGSKDFVWTYQARVFPYMEGDTHSIEKMGKGTDAVYKNALTEAAERFRELQAEKEMKQLQEERKSDKKPPPYKPIKVNRPIGKVQIITADLSEIPRCNCKASDENPCGIDSECINRMLMYECHPQVCAAGERCQNQAFTKRQYTPVEIVRTLSCGWGLVGVSDIKKGAFVCEYVGEVIDEEECRARIRHAQENDICNFYMLTLDKDRIIDAGPKGNQARFMNHCCQPNCETQKWTVNGDTRVGLFSLQDIPKGMELNFNYNLECLGNGKTACKCGAPNCSGFLGVRPKNQLSAEKLKLKEGKRKVPMKKKTKQEVTKEREDECFSCGDGGQIVSCKKPGCPKVYHADCLNLAKRPAGRWECPWHQCDICGKEAASFCEMCPNSYCKEHREGMLFISKLDGKLSCSEHDPCGPDPLEPGEIREYVPNMTSVRPGAMAEPVTLSQGPDSRGASSAAITSPAGQAASARQGPPPPPPRLYINTKTATSSFVPSSRSYHTDRTEGRGFSTPTSSKEEREDGEVEDGEVCGLEMEEVEDDDEEAEEEEDDDMEEMEIVEDEEDEPLYGGDLLEEGDDDEEEDEGGDGDDAWGDYVDEDADADDGEGEEWGRVEDDDQ</sequence>
<dbReference type="GO" id="GO:0140954">
    <property type="term" value="F:histone H3K36 dimethyltransferase activity"/>
    <property type="evidence" value="ECO:0007669"/>
    <property type="project" value="UniProtKB-EC"/>
</dbReference>
<evidence type="ECO:0000256" key="20">
    <source>
        <dbReference type="ARBA" id="ARBA00066810"/>
    </source>
</evidence>
<keyword evidence="17" id="KW-0804">Transcription</keyword>
<feature type="domain" description="SET" evidence="26">
    <location>
        <begin position="1467"/>
        <end position="1584"/>
    </location>
</feature>
<dbReference type="InterPro" id="IPR000313">
    <property type="entry name" value="PWWP_dom"/>
</dbReference>
<dbReference type="FunFam" id="3.30.40.10:FF:000025">
    <property type="entry name" value="Histone-lysine N-methyltransferase"/>
    <property type="match status" value="1"/>
</dbReference>
<accession>A0A8C9XV07</accession>
<dbReference type="SUPFAM" id="SSF82199">
    <property type="entry name" value="SET domain"/>
    <property type="match status" value="1"/>
</dbReference>
<keyword evidence="8" id="KW-0808">Transferase</keyword>
<comment type="catalytic activity">
    <reaction evidence="19">
        <text>L-lysyl(36)-[histone H3] + 2 S-adenosyl-L-methionine = N(6),N(6)-dimethyl-L-lysyl(36)-[histone H3] + 2 S-adenosyl-L-homocysteine + 2 H(+)</text>
        <dbReference type="Rhea" id="RHEA:60308"/>
        <dbReference type="Rhea" id="RHEA-COMP:9785"/>
        <dbReference type="Rhea" id="RHEA-COMP:9787"/>
        <dbReference type="ChEBI" id="CHEBI:15378"/>
        <dbReference type="ChEBI" id="CHEBI:29969"/>
        <dbReference type="ChEBI" id="CHEBI:57856"/>
        <dbReference type="ChEBI" id="CHEBI:59789"/>
        <dbReference type="ChEBI" id="CHEBI:61976"/>
        <dbReference type="EC" id="2.1.1.357"/>
    </reaction>
</comment>
<dbReference type="InterPro" id="IPR011011">
    <property type="entry name" value="Znf_FYVE_PHD"/>
</dbReference>
<dbReference type="PROSITE" id="PS50812">
    <property type="entry name" value="PWWP"/>
    <property type="match status" value="2"/>
</dbReference>
<dbReference type="InterPro" id="IPR019787">
    <property type="entry name" value="Znf_PHD-finger"/>
</dbReference>
<feature type="compositionally biased region" description="Polar residues" evidence="24">
    <location>
        <begin position="1802"/>
        <end position="1816"/>
    </location>
</feature>
<dbReference type="Ensembl" id="ENSSLUT00000015527.1">
    <property type="protein sequence ID" value="ENSSLUP00000015039.1"/>
    <property type="gene ID" value="ENSSLUG00000006882.1"/>
</dbReference>
<dbReference type="InterPro" id="IPR013083">
    <property type="entry name" value="Znf_RING/FYVE/PHD"/>
</dbReference>
<keyword evidence="16" id="KW-0010">Activator</keyword>
<dbReference type="Proteomes" id="UP000694568">
    <property type="component" value="Unplaced"/>
</dbReference>
<dbReference type="InterPro" id="IPR059153">
    <property type="entry name" value="NSD_PHD-1st"/>
</dbReference>
<evidence type="ECO:0000256" key="3">
    <source>
        <dbReference type="ARBA" id="ARBA00018028"/>
    </source>
</evidence>
<dbReference type="SMART" id="SM00317">
    <property type="entry name" value="SET"/>
    <property type="match status" value="1"/>
</dbReference>
<keyword evidence="7" id="KW-0489">Methyltransferase</keyword>
<dbReference type="Pfam" id="PF00855">
    <property type="entry name" value="PWWP"/>
    <property type="match status" value="2"/>
</dbReference>
<dbReference type="InterPro" id="IPR046341">
    <property type="entry name" value="SET_dom_sf"/>
</dbReference>
<comment type="subcellular location">
    <subcellularLocation>
        <location evidence="2">Chromosome</location>
    </subcellularLocation>
    <subcellularLocation>
        <location evidence="1">Nucleus</location>
    </subcellularLocation>
</comment>
<keyword evidence="12 23" id="KW-0863">Zinc-finger</keyword>
<dbReference type="SMART" id="SM00508">
    <property type="entry name" value="PostSET"/>
    <property type="match status" value="1"/>
</dbReference>
<evidence type="ECO:0000256" key="2">
    <source>
        <dbReference type="ARBA" id="ARBA00004286"/>
    </source>
</evidence>
<dbReference type="FunFam" id="2.30.30.140:FF:000059">
    <property type="entry name" value="Histone-lysine N-methyltransferase"/>
    <property type="match status" value="1"/>
</dbReference>
<keyword evidence="10" id="KW-0479">Metal-binding</keyword>
<feature type="region of interest" description="Disordered" evidence="24">
    <location>
        <begin position="1760"/>
        <end position="1935"/>
    </location>
</feature>
<protein>
    <recommendedName>
        <fullName evidence="3">Histone-lysine N-methyltransferase, H3 lysine-36 specific</fullName>
        <ecNumber evidence="20">2.1.1.357</ecNumber>
    </recommendedName>
    <alternativeName>
        <fullName evidence="21">H3-K36-HMTase</fullName>
    </alternativeName>
    <alternativeName>
        <fullName evidence="22">Nuclear receptor-binding SET domain-containing protein 1</fullName>
    </alternativeName>
</protein>
<feature type="region of interest" description="Disordered" evidence="24">
    <location>
        <begin position="940"/>
        <end position="1023"/>
    </location>
</feature>
<evidence type="ECO:0000256" key="14">
    <source>
        <dbReference type="ARBA" id="ARBA00022853"/>
    </source>
</evidence>
<dbReference type="PROSITE" id="PS50016">
    <property type="entry name" value="ZF_PHD_2"/>
    <property type="match status" value="2"/>
</dbReference>
<evidence type="ECO:0000256" key="6">
    <source>
        <dbReference type="ARBA" id="ARBA00022553"/>
    </source>
</evidence>
<feature type="compositionally biased region" description="Polar residues" evidence="24">
    <location>
        <begin position="45"/>
        <end position="58"/>
    </location>
</feature>
<feature type="region of interest" description="Disordered" evidence="24">
    <location>
        <begin position="175"/>
        <end position="219"/>
    </location>
</feature>
<feature type="region of interest" description="Disordered" evidence="24">
    <location>
        <begin position="1"/>
        <end position="159"/>
    </location>
</feature>
<feature type="domain" description="PHD-type" evidence="25">
    <location>
        <begin position="1232"/>
        <end position="1276"/>
    </location>
</feature>
<evidence type="ECO:0000256" key="22">
    <source>
        <dbReference type="ARBA" id="ARBA00081785"/>
    </source>
</evidence>
<dbReference type="Pfam" id="PF00628">
    <property type="entry name" value="PHD"/>
    <property type="match status" value="1"/>
</dbReference>
<feature type="domain" description="PHD-type" evidence="25">
    <location>
        <begin position="1068"/>
        <end position="1114"/>
    </location>
</feature>
<dbReference type="InterPro" id="IPR047432">
    <property type="entry name" value="PHD5_NSD1"/>
</dbReference>
<evidence type="ECO:0000256" key="12">
    <source>
        <dbReference type="ARBA" id="ARBA00022771"/>
    </source>
</evidence>
<dbReference type="Gene3D" id="2.30.30.140">
    <property type="match status" value="2"/>
</dbReference>
<dbReference type="Pfam" id="PF17982">
    <property type="entry name" value="C5HCH"/>
    <property type="match status" value="1"/>
</dbReference>
<evidence type="ECO:0000256" key="15">
    <source>
        <dbReference type="ARBA" id="ARBA00023015"/>
    </source>
</evidence>
<keyword evidence="14" id="KW-0156">Chromatin regulator</keyword>
<dbReference type="FunFam" id="3.30.40.10:FF:000153">
    <property type="entry name" value="Histone-lysine N-methyltransferase NSD2"/>
    <property type="match status" value="1"/>
</dbReference>
<keyword evidence="9" id="KW-0949">S-adenosyl-L-methionine</keyword>
<evidence type="ECO:0000259" key="25">
    <source>
        <dbReference type="PROSITE" id="PS50016"/>
    </source>
</evidence>
<feature type="domain" description="AWS" evidence="29">
    <location>
        <begin position="1415"/>
        <end position="1465"/>
    </location>
</feature>
<dbReference type="PROSITE" id="PS01359">
    <property type="entry name" value="ZF_PHD_1"/>
    <property type="match status" value="1"/>
</dbReference>
<dbReference type="Pfam" id="PF17907">
    <property type="entry name" value="AWS"/>
    <property type="match status" value="1"/>
</dbReference>
<feature type="compositionally biased region" description="Low complexity" evidence="24">
    <location>
        <begin position="592"/>
        <end position="603"/>
    </location>
</feature>
<evidence type="ECO:0000256" key="13">
    <source>
        <dbReference type="ARBA" id="ARBA00022833"/>
    </source>
</evidence>
<dbReference type="InterPro" id="IPR055198">
    <property type="entry name" value="NSD_PHD"/>
</dbReference>
<keyword evidence="18" id="KW-0539">Nucleus</keyword>
<evidence type="ECO:0000256" key="23">
    <source>
        <dbReference type="PROSITE-ProRule" id="PRU00146"/>
    </source>
</evidence>
<evidence type="ECO:0000256" key="8">
    <source>
        <dbReference type="ARBA" id="ARBA00022679"/>
    </source>
</evidence>
<evidence type="ECO:0000256" key="18">
    <source>
        <dbReference type="ARBA" id="ARBA00023242"/>
    </source>
</evidence>
<feature type="region of interest" description="Disordered" evidence="24">
    <location>
        <begin position="415"/>
        <end position="457"/>
    </location>
</feature>
<feature type="region of interest" description="Disordered" evidence="24">
    <location>
        <begin position="254"/>
        <end position="286"/>
    </location>
</feature>
<evidence type="ECO:0000256" key="11">
    <source>
        <dbReference type="ARBA" id="ARBA00022737"/>
    </source>
</evidence>
<dbReference type="GeneTree" id="ENSGT00940000155027"/>
<feature type="compositionally biased region" description="Basic residues" evidence="24">
    <location>
        <begin position="683"/>
        <end position="694"/>
    </location>
</feature>
<dbReference type="Pfam" id="PF22908">
    <property type="entry name" value="PHD_NSD"/>
    <property type="match status" value="1"/>
</dbReference>
<dbReference type="GO" id="GO:0003712">
    <property type="term" value="F:transcription coregulator activity"/>
    <property type="evidence" value="ECO:0007669"/>
    <property type="project" value="UniProtKB-ARBA"/>
</dbReference>
<feature type="domain" description="PWWP" evidence="27">
    <location>
        <begin position="1281"/>
        <end position="1343"/>
    </location>
</feature>
<dbReference type="FunFam" id="2.30.30.140:FF:000004">
    <property type="entry name" value="Histone-lysine N-methyltransferase"/>
    <property type="match status" value="1"/>
</dbReference>
<evidence type="ECO:0000256" key="1">
    <source>
        <dbReference type="ARBA" id="ARBA00004123"/>
    </source>
</evidence>
<reference evidence="30" key="2">
    <citation type="submission" date="2025-09" db="UniProtKB">
        <authorList>
            <consortium name="Ensembl"/>
        </authorList>
    </citation>
    <scope>IDENTIFICATION</scope>
</reference>
<evidence type="ECO:0000256" key="9">
    <source>
        <dbReference type="ARBA" id="ARBA00022691"/>
    </source>
</evidence>
<feature type="compositionally biased region" description="Polar residues" evidence="24">
    <location>
        <begin position="1763"/>
        <end position="1778"/>
    </location>
</feature>
<feature type="compositionally biased region" description="Polar residues" evidence="24">
    <location>
        <begin position="446"/>
        <end position="457"/>
    </location>
</feature>
<dbReference type="GO" id="GO:0005694">
    <property type="term" value="C:chromosome"/>
    <property type="evidence" value="ECO:0007669"/>
    <property type="project" value="UniProtKB-SubCell"/>
</dbReference>
<dbReference type="SUPFAM" id="SSF63748">
    <property type="entry name" value="Tudor/PWWP/MBT"/>
    <property type="match status" value="2"/>
</dbReference>
<reference evidence="30" key="1">
    <citation type="submission" date="2025-08" db="UniProtKB">
        <authorList>
            <consortium name="Ensembl"/>
        </authorList>
    </citation>
    <scope>IDENTIFICATION</scope>
</reference>
<dbReference type="InterPro" id="IPR001214">
    <property type="entry name" value="SET_dom"/>
</dbReference>
<keyword evidence="5" id="KW-0678">Repressor</keyword>
<dbReference type="SMART" id="SM00293">
    <property type="entry name" value="PWWP"/>
    <property type="match status" value="1"/>
</dbReference>
<name>A0A8C9XV07_SANLU</name>
<dbReference type="InterPro" id="IPR050777">
    <property type="entry name" value="SET2_Histone-Lys_MeTrsfase"/>
</dbReference>
<dbReference type="InterPro" id="IPR001965">
    <property type="entry name" value="Znf_PHD"/>
</dbReference>
<evidence type="ECO:0000313" key="30">
    <source>
        <dbReference type="Ensembl" id="ENSSLUP00000015039.1"/>
    </source>
</evidence>
<feature type="compositionally biased region" description="Acidic residues" evidence="24">
    <location>
        <begin position="1838"/>
        <end position="1925"/>
    </location>
</feature>
<proteinExistence type="predicted"/>
<dbReference type="InterPro" id="IPR041306">
    <property type="entry name" value="C5HCH"/>
</dbReference>
<dbReference type="Gene3D" id="2.170.270.10">
    <property type="entry name" value="SET domain"/>
    <property type="match status" value="1"/>
</dbReference>
<evidence type="ECO:0000259" key="26">
    <source>
        <dbReference type="PROSITE" id="PS50280"/>
    </source>
</evidence>
<dbReference type="InterPro" id="IPR019786">
    <property type="entry name" value="Zinc_finger_PHD-type_CS"/>
</dbReference>
<dbReference type="EC" id="2.1.1.357" evidence="20"/>
<keyword evidence="13" id="KW-0862">Zinc</keyword>
<dbReference type="Pfam" id="PF23004">
    <property type="entry name" value="PHDvar_NSD"/>
    <property type="match status" value="1"/>
</dbReference>
<dbReference type="Pfam" id="PF23011">
    <property type="entry name" value="PHD-1st_NSD"/>
    <property type="match status" value="1"/>
</dbReference>
<dbReference type="InterPro" id="IPR055197">
    <property type="entry name" value="PHDvar_NSD"/>
</dbReference>
<dbReference type="FunFam" id="2.170.270.10:FF:000002">
    <property type="entry name" value="Histone-lysine N-methyltransferase"/>
    <property type="match status" value="1"/>
</dbReference>
<dbReference type="PANTHER" id="PTHR22884">
    <property type="entry name" value="SET DOMAIN PROTEINS"/>
    <property type="match status" value="1"/>
</dbReference>
<dbReference type="SMART" id="SM00249">
    <property type="entry name" value="PHD"/>
    <property type="match status" value="4"/>
</dbReference>
<feature type="region of interest" description="Disordered" evidence="24">
    <location>
        <begin position="555"/>
        <end position="613"/>
    </location>
</feature>
<dbReference type="PROSITE" id="PS51215">
    <property type="entry name" value="AWS"/>
    <property type="match status" value="1"/>
</dbReference>
<dbReference type="GO" id="GO:0032259">
    <property type="term" value="P:methylation"/>
    <property type="evidence" value="ECO:0007669"/>
    <property type="project" value="UniProtKB-KW"/>
</dbReference>
<evidence type="ECO:0000259" key="27">
    <source>
        <dbReference type="PROSITE" id="PS50812"/>
    </source>
</evidence>
<dbReference type="FunFam" id="3.30.40.10:FF:000093">
    <property type="entry name" value="Histone-lysine N-methyltransferase"/>
    <property type="match status" value="1"/>
</dbReference>
<feature type="compositionally biased region" description="Basic and acidic residues" evidence="24">
    <location>
        <begin position="560"/>
        <end position="573"/>
    </location>
</feature>
<feature type="domain" description="Post-SET" evidence="28">
    <location>
        <begin position="1591"/>
        <end position="1607"/>
    </location>
</feature>
<keyword evidence="31" id="KW-1185">Reference proteome</keyword>
<feature type="compositionally biased region" description="Low complexity" evidence="24">
    <location>
        <begin position="965"/>
        <end position="978"/>
    </location>
</feature>
<evidence type="ECO:0000313" key="31">
    <source>
        <dbReference type="Proteomes" id="UP000694568"/>
    </source>
</evidence>
<evidence type="ECO:0000256" key="10">
    <source>
        <dbReference type="ARBA" id="ARBA00022723"/>
    </source>
</evidence>
<feature type="compositionally biased region" description="Low complexity" evidence="24">
    <location>
        <begin position="1780"/>
        <end position="1790"/>
    </location>
</feature>